<dbReference type="PANTHER" id="PTHR33627:SF1">
    <property type="entry name" value="TRANSPOSASE"/>
    <property type="match status" value="1"/>
</dbReference>
<proteinExistence type="predicted"/>
<dbReference type="InterPro" id="IPR038721">
    <property type="entry name" value="IS701-like_DDE_dom"/>
</dbReference>
<evidence type="ECO:0000259" key="1">
    <source>
        <dbReference type="Pfam" id="PF13546"/>
    </source>
</evidence>
<dbReference type="Pfam" id="PF13546">
    <property type="entry name" value="DDE_5"/>
    <property type="match status" value="1"/>
</dbReference>
<gene>
    <name evidence="2" type="ORF">OG849_32910</name>
</gene>
<organism evidence="2 3">
    <name type="scientific">Streptomyces cyaneofuscatus</name>
    <dbReference type="NCBI Taxonomy" id="66883"/>
    <lineage>
        <taxon>Bacteria</taxon>
        <taxon>Bacillati</taxon>
        <taxon>Actinomycetota</taxon>
        <taxon>Actinomycetes</taxon>
        <taxon>Kitasatosporales</taxon>
        <taxon>Streptomycetaceae</taxon>
        <taxon>Streptomyces</taxon>
    </lineage>
</organism>
<dbReference type="InterPro" id="IPR039365">
    <property type="entry name" value="IS701-like"/>
</dbReference>
<evidence type="ECO:0000313" key="2">
    <source>
        <dbReference type="EMBL" id="WSB11728.1"/>
    </source>
</evidence>
<dbReference type="RefSeq" id="WP_326702327.1">
    <property type="nucleotide sequence ID" value="NZ_CP109083.1"/>
</dbReference>
<keyword evidence="3" id="KW-1185">Reference proteome</keyword>
<dbReference type="EMBL" id="CP109083">
    <property type="protein sequence ID" value="WSB11728.1"/>
    <property type="molecule type" value="Genomic_DNA"/>
</dbReference>
<sequence length="408" mass="44933">MFTQLRPAGSRRQALDDFAKLLFGQLPRADQREWANTYLRGLLCTTGKKSMRRLAESVSTSPTAWYSLQQFISGSSWDWEEPRGELARWVDQRASVRAWTVATATMPKRGDQSVGVHRRFIPSVGRTVNCQLGTALFLSCPGANFPTDWRLHLPTEWAADRRTQLAAARIPEDVTPQPLWQDALDLIDTAAARGVETSVPVVADLSDLDDAGLAVARLEARGLSFVVAVPRGLEVRGEEGGPGAPRPQHRRGVTPPTTVGGLLELHGGQPYRYTAAIMGASGGFRQIPVLSAYFRLARQRQGSPGAQQVYRLFSQPDSALQGAIWMTNLTHRRLDELLELALLHTSAMATVTCLDERFALLDFAGRSFPGWHHHMTLASAAYAFARLSQPGELPSRVAARRREDAMTA</sequence>
<reference evidence="2 3" key="1">
    <citation type="submission" date="2022-10" db="EMBL/GenBank/DDBJ databases">
        <title>The complete genomes of actinobacterial strains from the NBC collection.</title>
        <authorList>
            <person name="Joergensen T.S."/>
            <person name="Alvarez Arevalo M."/>
            <person name="Sterndorff E.B."/>
            <person name="Faurdal D."/>
            <person name="Vuksanovic O."/>
            <person name="Mourched A.-S."/>
            <person name="Charusanti P."/>
            <person name="Shaw S."/>
            <person name="Blin K."/>
            <person name="Weber T."/>
        </authorList>
    </citation>
    <scope>NUCLEOTIDE SEQUENCE [LARGE SCALE GENOMIC DNA]</scope>
    <source>
        <strain evidence="2 3">NBC 01792</strain>
    </source>
</reference>
<feature type="domain" description="Transposase IS701-like DDE" evidence="1">
    <location>
        <begin position="22"/>
        <end position="255"/>
    </location>
</feature>
<dbReference type="Proteomes" id="UP001356428">
    <property type="component" value="Chromosome"/>
</dbReference>
<evidence type="ECO:0000313" key="3">
    <source>
        <dbReference type="Proteomes" id="UP001356428"/>
    </source>
</evidence>
<name>A0ABZ1F6C0_9ACTN</name>
<accession>A0ABZ1F6C0</accession>
<protein>
    <submittedName>
        <fullName evidence="2">Transposase</fullName>
    </submittedName>
</protein>
<dbReference type="PANTHER" id="PTHR33627">
    <property type="entry name" value="TRANSPOSASE"/>
    <property type="match status" value="1"/>
</dbReference>